<keyword evidence="3" id="KW-1185">Reference proteome</keyword>
<accession>A0A9W7SXF9</accession>
<feature type="non-terminal residue" evidence="2">
    <location>
        <position position="141"/>
    </location>
</feature>
<keyword evidence="2" id="KW-0808">Transferase</keyword>
<dbReference type="GO" id="GO:0008168">
    <property type="term" value="F:methyltransferase activity"/>
    <property type="evidence" value="ECO:0007669"/>
    <property type="project" value="UniProtKB-KW"/>
</dbReference>
<feature type="region of interest" description="Disordered" evidence="1">
    <location>
        <begin position="1"/>
        <end position="36"/>
    </location>
</feature>
<proteinExistence type="predicted"/>
<reference evidence="2 3" key="1">
    <citation type="journal article" date="2018" name="IMA Fungus">
        <title>IMA Genome-F 10: Nine draft genome sequences of Claviceps purpurea s.lat., including C. arundinis, C. humidiphila, and C. cf. spartinae, pseudomolecules for the pitch canker pathogen Fusarium circinatum, draft genome of Davidsoniella eucalypti, Grosmannia galeiformis, Quambalaria eucalypti, and Teratosphaeria destructans.</title>
        <authorList>
            <person name="Wingfield B.D."/>
            <person name="Liu M."/>
            <person name="Nguyen H.D."/>
            <person name="Lane F.A."/>
            <person name="Morgan S.W."/>
            <person name="De Vos L."/>
            <person name="Wilken P.M."/>
            <person name="Duong T.A."/>
            <person name="Aylward J."/>
            <person name="Coetzee M.P."/>
            <person name="Dadej K."/>
            <person name="De Beer Z.W."/>
            <person name="Findlay W."/>
            <person name="Havenga M."/>
            <person name="Kolarik M."/>
            <person name="Menzies J.G."/>
            <person name="Naidoo K."/>
            <person name="Pochopski O."/>
            <person name="Shoukouhi P."/>
            <person name="Santana Q.C."/>
            <person name="Seifert K.A."/>
            <person name="Soal N."/>
            <person name="Steenkamp E.T."/>
            <person name="Tatham C.T."/>
            <person name="van der Nest M.A."/>
            <person name="Wingfield M.J."/>
        </authorList>
    </citation>
    <scope>NUCLEOTIDE SEQUENCE [LARGE SCALE GENOMIC DNA]</scope>
    <source>
        <strain evidence="2">CMW44962</strain>
    </source>
</reference>
<gene>
    <name evidence="2" type="ORF">Tdes44962_MAKER08170</name>
</gene>
<reference evidence="2 3" key="2">
    <citation type="journal article" date="2021" name="Curr. Genet.">
        <title>Genetic response to nitrogen starvation in the aggressive Eucalyptus foliar pathogen Teratosphaeria destructans.</title>
        <authorList>
            <person name="Havenga M."/>
            <person name="Wingfield B.D."/>
            <person name="Wingfield M.J."/>
            <person name="Dreyer L.L."/>
            <person name="Roets F."/>
            <person name="Aylward J."/>
        </authorList>
    </citation>
    <scope>NUCLEOTIDE SEQUENCE [LARGE SCALE GENOMIC DNA]</scope>
    <source>
        <strain evidence="2">CMW44962</strain>
    </source>
</reference>
<dbReference type="Proteomes" id="UP001138500">
    <property type="component" value="Unassembled WGS sequence"/>
</dbReference>
<dbReference type="OrthoDB" id="1723750at2759"/>
<evidence type="ECO:0000256" key="1">
    <source>
        <dbReference type="SAM" id="MobiDB-lite"/>
    </source>
</evidence>
<protein>
    <submittedName>
        <fullName evidence="2">Histidine protein methyltransferase 1</fullName>
    </submittedName>
</protein>
<sequence>MSFSFGFASDDDAPGETATAQKPNGHSPPETVKNDHATVPVQELDLDDLLATLPDHLSYSTLRIESPTGKTLHLAKRDLHDVKVQLLQEATPPNDAIVDQIERADIRSGVYEGGFKTWEGSLDLASLLLDRGPRRDLDELA</sequence>
<evidence type="ECO:0000313" key="3">
    <source>
        <dbReference type="Proteomes" id="UP001138500"/>
    </source>
</evidence>
<dbReference type="EMBL" id="RIBY02000691">
    <property type="protein sequence ID" value="KAH9838851.1"/>
    <property type="molecule type" value="Genomic_DNA"/>
</dbReference>
<keyword evidence="2" id="KW-0489">Methyltransferase</keyword>
<organism evidence="2 3">
    <name type="scientific">Teratosphaeria destructans</name>
    <dbReference type="NCBI Taxonomy" id="418781"/>
    <lineage>
        <taxon>Eukaryota</taxon>
        <taxon>Fungi</taxon>
        <taxon>Dikarya</taxon>
        <taxon>Ascomycota</taxon>
        <taxon>Pezizomycotina</taxon>
        <taxon>Dothideomycetes</taxon>
        <taxon>Dothideomycetidae</taxon>
        <taxon>Mycosphaerellales</taxon>
        <taxon>Teratosphaeriaceae</taxon>
        <taxon>Teratosphaeria</taxon>
    </lineage>
</organism>
<evidence type="ECO:0000313" key="2">
    <source>
        <dbReference type="EMBL" id="KAH9838851.1"/>
    </source>
</evidence>
<dbReference type="GO" id="GO:0032259">
    <property type="term" value="P:methylation"/>
    <property type="evidence" value="ECO:0007669"/>
    <property type="project" value="UniProtKB-KW"/>
</dbReference>
<dbReference type="AlphaFoldDB" id="A0A9W7SXF9"/>
<comment type="caution">
    <text evidence="2">The sequence shown here is derived from an EMBL/GenBank/DDBJ whole genome shotgun (WGS) entry which is preliminary data.</text>
</comment>
<name>A0A9W7SXF9_9PEZI</name>